<dbReference type="GO" id="GO:0003677">
    <property type="term" value="F:DNA binding"/>
    <property type="evidence" value="ECO:0007669"/>
    <property type="project" value="InterPro"/>
</dbReference>
<dbReference type="CDD" id="cd17926">
    <property type="entry name" value="DEXHc_RE"/>
    <property type="match status" value="1"/>
</dbReference>
<dbReference type="InterPro" id="IPR006935">
    <property type="entry name" value="Helicase/UvrB_N"/>
</dbReference>
<evidence type="ECO:0000256" key="4">
    <source>
        <dbReference type="ARBA" id="ARBA00022806"/>
    </source>
</evidence>
<comment type="similarity">
    <text evidence="1">Belongs to the helicase family. RAD25/XPB subfamily.</text>
</comment>
<evidence type="ECO:0000256" key="6">
    <source>
        <dbReference type="ARBA" id="ARBA00023235"/>
    </source>
</evidence>
<proteinExistence type="inferred from homology"/>
<evidence type="ECO:0000256" key="3">
    <source>
        <dbReference type="ARBA" id="ARBA00022801"/>
    </source>
</evidence>
<evidence type="ECO:0000259" key="11">
    <source>
        <dbReference type="PROSITE" id="PS51194"/>
    </source>
</evidence>
<evidence type="ECO:0000256" key="1">
    <source>
        <dbReference type="ARBA" id="ARBA00006637"/>
    </source>
</evidence>
<evidence type="ECO:0000259" key="10">
    <source>
        <dbReference type="PROSITE" id="PS51192"/>
    </source>
</evidence>
<dbReference type="Gene3D" id="3.40.1170.30">
    <property type="match status" value="1"/>
</dbReference>
<dbReference type="InterPro" id="IPR014001">
    <property type="entry name" value="Helicase_ATP-bd"/>
</dbReference>
<keyword evidence="3" id="KW-0378">Hydrolase</keyword>
<evidence type="ECO:0000256" key="2">
    <source>
        <dbReference type="ARBA" id="ARBA00022741"/>
    </source>
</evidence>
<evidence type="ECO:0000256" key="7">
    <source>
        <dbReference type="ARBA" id="ARBA00034617"/>
    </source>
</evidence>
<dbReference type="InterPro" id="IPR032438">
    <property type="entry name" value="ERCC3_RAD25_C"/>
</dbReference>
<dbReference type="Pfam" id="PF16203">
    <property type="entry name" value="ERCC3_RAD25_C"/>
    <property type="match status" value="1"/>
</dbReference>
<organism evidence="12">
    <name type="scientific">Singulisphaera sp. Ch08</name>
    <dbReference type="NCBI Taxonomy" id="3120278"/>
    <lineage>
        <taxon>Bacteria</taxon>
        <taxon>Pseudomonadati</taxon>
        <taxon>Planctomycetota</taxon>
        <taxon>Planctomycetia</taxon>
        <taxon>Isosphaerales</taxon>
        <taxon>Isosphaeraceae</taxon>
        <taxon>Singulisphaera</taxon>
    </lineage>
</organism>
<dbReference type="EMBL" id="CP155447">
    <property type="protein sequence ID" value="XBH04433.1"/>
    <property type="molecule type" value="Genomic_DNA"/>
</dbReference>
<dbReference type="GO" id="GO:0005524">
    <property type="term" value="F:ATP binding"/>
    <property type="evidence" value="ECO:0007669"/>
    <property type="project" value="UniProtKB-KW"/>
</dbReference>
<gene>
    <name evidence="12" type="ORF">V5E97_00015</name>
</gene>
<dbReference type="InterPro" id="IPR040699">
    <property type="entry name" value="XPB_DRD"/>
</dbReference>
<keyword evidence="2" id="KW-0547">Nucleotide-binding</keyword>
<dbReference type="SMART" id="SM00490">
    <property type="entry name" value="HELICc"/>
    <property type="match status" value="1"/>
</dbReference>
<evidence type="ECO:0000313" key="12">
    <source>
        <dbReference type="EMBL" id="XBH04433.1"/>
    </source>
</evidence>
<dbReference type="GO" id="GO:0016787">
    <property type="term" value="F:hydrolase activity"/>
    <property type="evidence" value="ECO:0007669"/>
    <property type="project" value="UniProtKB-KW"/>
</dbReference>
<dbReference type="InterPro" id="IPR027417">
    <property type="entry name" value="P-loop_NTPase"/>
</dbReference>
<keyword evidence="5" id="KW-0067">ATP-binding</keyword>
<dbReference type="RefSeq" id="WP_406697195.1">
    <property type="nucleotide sequence ID" value="NZ_CP155447.1"/>
</dbReference>
<sequence>MSQADVPIAETKSYLRLSYDEGTLLIEGLPEGETRGLPRVEFDHRTRQLRAEAMHYREIMEYLIGQKIPYVDDARAYEKTPWPIRITKEAFPHQTEGVKAWWDGGRLGRGVIVLPTGTGKTHVANLAIEMAKRPALVVTPTIDLMNQWYDELTMAFATEVGLLGGGYNDIKPLTVTTYDSAYINMARIGNRFGLIVFDECHHLPGPTYGMAAIASMAPWRLGLTATPERADNAHTQLDYLIGPIVYRREITQLRGQYLADYRVETVYVNLSDAERNEYESCREVYRGFLQDNGIDMRRPNAWGQFLFVAHRSSEGRQAYLAYRRQRDLALAAPAKLELLGRLLDRHNGDRVIIFTHDNATVYKIARQFLVPVITHQTKTKERRDILLQFNAGTYPIVATSRVLNEGVNVPEASVAIILSGSGSVREHVQRLGRILRKSGDKEALLYEVISRGTSEEFTSNRRRQHSAYGGD</sequence>
<dbReference type="InterPro" id="IPR001650">
    <property type="entry name" value="Helicase_C-like"/>
</dbReference>
<evidence type="ECO:0000256" key="8">
    <source>
        <dbReference type="ARBA" id="ARBA00034808"/>
    </source>
</evidence>
<dbReference type="Pfam" id="PF04851">
    <property type="entry name" value="ResIII"/>
    <property type="match status" value="1"/>
</dbReference>
<dbReference type="SUPFAM" id="SSF52540">
    <property type="entry name" value="P-loop containing nucleoside triphosphate hydrolases"/>
    <property type="match status" value="1"/>
</dbReference>
<dbReference type="PANTHER" id="PTHR11274">
    <property type="entry name" value="RAD25/XP-B DNA REPAIR HELICASE"/>
    <property type="match status" value="1"/>
</dbReference>
<dbReference type="EC" id="5.6.2.4" evidence="8"/>
<name>A0AAU7CG57_9BACT</name>
<dbReference type="PANTHER" id="PTHR11274:SF0">
    <property type="entry name" value="GENERAL TRANSCRIPTION AND DNA REPAIR FACTOR IIH HELICASE SUBUNIT XPB"/>
    <property type="match status" value="1"/>
</dbReference>
<protein>
    <recommendedName>
        <fullName evidence="8">DNA 3'-5' helicase</fullName>
        <ecNumber evidence="8">5.6.2.4</ecNumber>
    </recommendedName>
</protein>
<evidence type="ECO:0000256" key="9">
    <source>
        <dbReference type="ARBA" id="ARBA00048988"/>
    </source>
</evidence>
<comment type="catalytic activity">
    <reaction evidence="7">
        <text>Couples ATP hydrolysis with the unwinding of duplex DNA by translocating in the 3'-5' direction.</text>
        <dbReference type="EC" id="5.6.2.4"/>
    </reaction>
</comment>
<feature type="domain" description="Helicase C-terminal" evidence="11">
    <location>
        <begin position="335"/>
        <end position="471"/>
    </location>
</feature>
<comment type="catalytic activity">
    <reaction evidence="9">
        <text>ATP + H2O = ADP + phosphate + H(+)</text>
        <dbReference type="Rhea" id="RHEA:13065"/>
        <dbReference type="ChEBI" id="CHEBI:15377"/>
        <dbReference type="ChEBI" id="CHEBI:15378"/>
        <dbReference type="ChEBI" id="CHEBI:30616"/>
        <dbReference type="ChEBI" id="CHEBI:43474"/>
        <dbReference type="ChEBI" id="CHEBI:456216"/>
        <dbReference type="EC" id="5.6.2.4"/>
    </reaction>
</comment>
<dbReference type="SMART" id="SM00487">
    <property type="entry name" value="DEXDc"/>
    <property type="match status" value="1"/>
</dbReference>
<evidence type="ECO:0000256" key="5">
    <source>
        <dbReference type="ARBA" id="ARBA00022840"/>
    </source>
</evidence>
<reference evidence="12" key="1">
    <citation type="submission" date="2024-05" db="EMBL/GenBank/DDBJ databases">
        <title>Planctomycetes of the genus Singulisphaera possess chitinolytic capabilities.</title>
        <authorList>
            <person name="Ivanova A."/>
        </authorList>
    </citation>
    <scope>NUCLEOTIDE SEQUENCE</scope>
    <source>
        <strain evidence="12">Ch08T</strain>
    </source>
</reference>
<dbReference type="PROSITE" id="PS51192">
    <property type="entry name" value="HELICASE_ATP_BIND_1"/>
    <property type="match status" value="1"/>
</dbReference>
<accession>A0AAU7CG57</accession>
<dbReference type="Pfam" id="PF18458">
    <property type="entry name" value="XPB_DRD"/>
    <property type="match status" value="1"/>
</dbReference>
<dbReference type="GO" id="GO:0043138">
    <property type="term" value="F:3'-5' DNA helicase activity"/>
    <property type="evidence" value="ECO:0007669"/>
    <property type="project" value="UniProtKB-EC"/>
</dbReference>
<dbReference type="Gene3D" id="3.40.50.300">
    <property type="entry name" value="P-loop containing nucleotide triphosphate hydrolases"/>
    <property type="match status" value="2"/>
</dbReference>
<dbReference type="InterPro" id="IPR050615">
    <property type="entry name" value="ATP-dep_DNA_Helicase"/>
</dbReference>
<keyword evidence="6" id="KW-0413">Isomerase</keyword>
<feature type="domain" description="Helicase ATP-binding" evidence="10">
    <location>
        <begin position="101"/>
        <end position="245"/>
    </location>
</feature>
<dbReference type="PROSITE" id="PS51194">
    <property type="entry name" value="HELICASE_CTER"/>
    <property type="match status" value="1"/>
</dbReference>
<keyword evidence="4 12" id="KW-0347">Helicase</keyword>
<dbReference type="AlphaFoldDB" id="A0AAU7CG57"/>